<gene>
    <name evidence="1" type="ORF">DM48_2339</name>
</gene>
<proteinExistence type="predicted"/>
<evidence type="ECO:0000313" key="1">
    <source>
        <dbReference type="EMBL" id="KGC14968.1"/>
    </source>
</evidence>
<name>A0AAW3F2G6_BURGA</name>
<dbReference type="AlphaFoldDB" id="A0AAW3F2G6"/>
<comment type="caution">
    <text evidence="1">The sequence shown here is derived from an EMBL/GenBank/DDBJ whole genome shotgun (WGS) entry which is preliminary data.</text>
</comment>
<reference evidence="1 2" key="1">
    <citation type="submission" date="2014-04" db="EMBL/GenBank/DDBJ databases">
        <authorList>
            <person name="Bishop-Lilly K.A."/>
            <person name="Broomall S.M."/>
            <person name="Chain P.S."/>
            <person name="Chertkov O."/>
            <person name="Coyne S.R."/>
            <person name="Daligault H.E."/>
            <person name="Davenport K.W."/>
            <person name="Erkkila T."/>
            <person name="Frey K.G."/>
            <person name="Gibbons H.S."/>
            <person name="Gu W."/>
            <person name="Jaissle J."/>
            <person name="Johnson S.L."/>
            <person name="Koroleva G.I."/>
            <person name="Ladner J.T."/>
            <person name="Lo C.-C."/>
            <person name="Minogue T.D."/>
            <person name="Munk C."/>
            <person name="Palacios G.F."/>
            <person name="Redden C.L."/>
            <person name="Rosenzweig C.N."/>
            <person name="Scholz M.B."/>
            <person name="Teshima H."/>
            <person name="Xu Y."/>
        </authorList>
    </citation>
    <scope>NUCLEOTIDE SEQUENCE [LARGE SCALE GENOMIC DNA]</scope>
    <source>
        <strain evidence="2">gladioli</strain>
    </source>
</reference>
<protein>
    <submittedName>
        <fullName evidence="1">Uncharacterized protein</fullName>
    </submittedName>
</protein>
<organism evidence="1 2">
    <name type="scientific">Burkholderia gladioli</name>
    <name type="common">Pseudomonas marginata</name>
    <name type="synonym">Phytomonas marginata</name>
    <dbReference type="NCBI Taxonomy" id="28095"/>
    <lineage>
        <taxon>Bacteria</taxon>
        <taxon>Pseudomonadati</taxon>
        <taxon>Pseudomonadota</taxon>
        <taxon>Betaproteobacteria</taxon>
        <taxon>Burkholderiales</taxon>
        <taxon>Burkholderiaceae</taxon>
        <taxon>Burkholderia</taxon>
    </lineage>
</organism>
<accession>A0AAW3F2G6</accession>
<evidence type="ECO:0000313" key="2">
    <source>
        <dbReference type="Proteomes" id="UP000029590"/>
    </source>
</evidence>
<dbReference type="EMBL" id="JPGG01000016">
    <property type="protein sequence ID" value="KGC14968.1"/>
    <property type="molecule type" value="Genomic_DNA"/>
</dbReference>
<dbReference type="Proteomes" id="UP000029590">
    <property type="component" value="Unassembled WGS sequence"/>
</dbReference>
<dbReference type="KEGG" id="bgo:BM43_5427"/>
<sequence length="37" mass="4045">MNIHPQYSGAPWFKTPAEVIEELDEIGCTACARLVPG</sequence>